<gene>
    <name evidence="2" type="ORF">WKW79_11120</name>
</gene>
<evidence type="ECO:0000259" key="1">
    <source>
        <dbReference type="Pfam" id="PF00561"/>
    </source>
</evidence>
<dbReference type="Gene3D" id="3.40.50.1820">
    <property type="entry name" value="alpha/beta hydrolase"/>
    <property type="match status" value="1"/>
</dbReference>
<dbReference type="PANTHER" id="PTHR36837">
    <property type="entry name" value="POLY(3-HYDROXYALKANOATE) POLYMERASE SUBUNIT PHAC"/>
    <property type="match status" value="1"/>
</dbReference>
<dbReference type="SUPFAM" id="SSF53474">
    <property type="entry name" value="alpha/beta-Hydrolases"/>
    <property type="match status" value="1"/>
</dbReference>
<dbReference type="Proteomes" id="UP001367030">
    <property type="component" value="Unassembled WGS sequence"/>
</dbReference>
<dbReference type="Pfam" id="PF00561">
    <property type="entry name" value="Abhydrolase_1"/>
    <property type="match status" value="1"/>
</dbReference>
<evidence type="ECO:0000313" key="2">
    <source>
        <dbReference type="EMBL" id="MEJ8855123.1"/>
    </source>
</evidence>
<dbReference type="RefSeq" id="WP_340335212.1">
    <property type="nucleotide sequence ID" value="NZ_JBBKZS010000004.1"/>
</dbReference>
<reference evidence="2 3" key="1">
    <citation type="submission" date="2024-03" db="EMBL/GenBank/DDBJ databases">
        <title>Novel species of the genus Variovorax.</title>
        <authorList>
            <person name="Liu Q."/>
            <person name="Xin Y.-H."/>
        </authorList>
    </citation>
    <scope>NUCLEOTIDE SEQUENCE [LARGE SCALE GENOMIC DNA]</scope>
    <source>
        <strain evidence="2 3">KACC 18901</strain>
    </source>
</reference>
<dbReference type="InterPro" id="IPR000073">
    <property type="entry name" value="AB_hydrolase_1"/>
</dbReference>
<keyword evidence="2" id="KW-0378">Hydrolase</keyword>
<dbReference type="GO" id="GO:0016787">
    <property type="term" value="F:hydrolase activity"/>
    <property type="evidence" value="ECO:0007669"/>
    <property type="project" value="UniProtKB-KW"/>
</dbReference>
<protein>
    <submittedName>
        <fullName evidence="2">Alpha/beta fold hydrolase</fullName>
    </submittedName>
</protein>
<dbReference type="PANTHER" id="PTHR36837:SF2">
    <property type="entry name" value="POLY(3-HYDROXYALKANOATE) POLYMERASE SUBUNIT PHAC"/>
    <property type="match status" value="1"/>
</dbReference>
<organism evidence="2 3">
    <name type="scientific">Variovorax robiniae</name>
    <dbReference type="NCBI Taxonomy" id="1836199"/>
    <lineage>
        <taxon>Bacteria</taxon>
        <taxon>Pseudomonadati</taxon>
        <taxon>Pseudomonadota</taxon>
        <taxon>Betaproteobacteria</taxon>
        <taxon>Burkholderiales</taxon>
        <taxon>Comamonadaceae</taxon>
        <taxon>Variovorax</taxon>
    </lineage>
</organism>
<dbReference type="InterPro" id="IPR029058">
    <property type="entry name" value="AB_hydrolase_fold"/>
</dbReference>
<accession>A0ABU8X5Q0</accession>
<comment type="caution">
    <text evidence="2">The sequence shown here is derived from an EMBL/GenBank/DDBJ whole genome shotgun (WGS) entry which is preliminary data.</text>
</comment>
<dbReference type="EMBL" id="JBBKZS010000004">
    <property type="protein sequence ID" value="MEJ8855123.1"/>
    <property type="molecule type" value="Genomic_DNA"/>
</dbReference>
<dbReference type="InterPro" id="IPR051321">
    <property type="entry name" value="PHA/PHB_synthase"/>
</dbReference>
<keyword evidence="3" id="KW-1185">Reference proteome</keyword>
<proteinExistence type="predicted"/>
<sequence>MTTTSTSASPAAAGLPQQIHTQVERAIQRGLKGLDYLGSPAPAVGTTPKTVLHRRGTLTLQHYHPTAAEVYRMPILIVMATSNKAFMLDLAPGRSLIEFLLGRGYDVYVMDWNAPSKRESGLRLEDYTLDFIPDCLRRVQQHAGVDDVTLIGYCMGGVLSTIYAALHADGPVKNLVGLATPIDFSKIGFKDVMDRRYFDVDKLVDSVGLIPPKFIETGFELLRPAGRMANAVRLWDNMWNDEYVQSYRLMERWGAETLPMAGEYFRQLTKELFWKNGLCESTLSVGGRPVRLDAIRASLLSVVAAHDHLVPPECARPLVDRIGSSDKQELVLPGGHVSLVAGPNAVKRLWPRLDQWLESRST</sequence>
<feature type="domain" description="AB hydrolase-1" evidence="1">
    <location>
        <begin position="95"/>
        <end position="340"/>
    </location>
</feature>
<evidence type="ECO:0000313" key="3">
    <source>
        <dbReference type="Proteomes" id="UP001367030"/>
    </source>
</evidence>
<name>A0ABU8X5Q0_9BURK</name>